<evidence type="ECO:0000259" key="2">
    <source>
        <dbReference type="PROSITE" id="PS50006"/>
    </source>
</evidence>
<evidence type="ECO:0000256" key="1">
    <source>
        <dbReference type="SAM" id="MobiDB-lite"/>
    </source>
</evidence>
<sequence length="681" mass="74243">MLDDEIEYIGSRSAPRTPSVSDPLITHRPVTGLTLHVEKSGASAPYELVFHKSSSSVVHIGRRHGCESDDIDPGKAMFRCPVVSRKHAKIAFSDSGFVYLFDLSSHHGTHVRRPNEVVSRMLQPESPCALRGGEYVTLGKSVGKGDDLVRPIVFRVELHRTESDLSPGLTKKPSSESVASDSAVVSRSGSGRYGLNDSSSSSDEMSCYMNESFSDIEELPSLVPREIEERPQTQSTSSGSHISHAFEVLKRLIPPLHPPTLLSQHYNSDTLASSFVFPPIPVSSWSSPSHHPRLPSSPPYTLPPLLMQQVDEASGSPDQTRVYVDDVNEQNLNKSRSNSPMDLASPSPPPNFEGTPVSELPVGVWPSFRHSSPGTSTRSLYGSCYKGNDGDLPPSPIIAPSLVPITEIATREPSQPILDDLEVSQSSLGTTDKMEIEALKVSVEDLKHQTSEIQSGHLDFKNSVNAELNDLTGKFGDLDKQVTKLDIHWNGRFKNIDSSYQTSLSNLQSIVDSLESQFQPFTKPSDKQDFQLVTPLIERQDVRENVESLQQLVLEMRSLLDNTQGEMAAELRAIKLARETVMAGITTSVARTCSDGKPAPAALLKRKRGDDDAEPFSLESEYETTELFSGSVANESTLESNAHGDVVPSPKRARRVASAIVHTATAVALGAVATWSVLAYS</sequence>
<dbReference type="Gene3D" id="2.60.200.20">
    <property type="match status" value="1"/>
</dbReference>
<dbReference type="STRING" id="703135.A0A2A9NU68"/>
<gene>
    <name evidence="3" type="ORF">AMATHDRAFT_1284</name>
</gene>
<evidence type="ECO:0000313" key="4">
    <source>
        <dbReference type="Proteomes" id="UP000242287"/>
    </source>
</evidence>
<dbReference type="Pfam" id="PF00498">
    <property type="entry name" value="FHA"/>
    <property type="match status" value="1"/>
</dbReference>
<organism evidence="3 4">
    <name type="scientific">Amanita thiersii Skay4041</name>
    <dbReference type="NCBI Taxonomy" id="703135"/>
    <lineage>
        <taxon>Eukaryota</taxon>
        <taxon>Fungi</taxon>
        <taxon>Dikarya</taxon>
        <taxon>Basidiomycota</taxon>
        <taxon>Agaricomycotina</taxon>
        <taxon>Agaricomycetes</taxon>
        <taxon>Agaricomycetidae</taxon>
        <taxon>Agaricales</taxon>
        <taxon>Pluteineae</taxon>
        <taxon>Amanitaceae</taxon>
        <taxon>Amanita</taxon>
    </lineage>
</organism>
<feature type="region of interest" description="Disordered" evidence="1">
    <location>
        <begin position="164"/>
        <end position="206"/>
    </location>
</feature>
<feature type="region of interest" description="Disordered" evidence="1">
    <location>
        <begin position="330"/>
        <end position="354"/>
    </location>
</feature>
<feature type="domain" description="FHA" evidence="2">
    <location>
        <begin position="58"/>
        <end position="111"/>
    </location>
</feature>
<evidence type="ECO:0000313" key="3">
    <source>
        <dbReference type="EMBL" id="PFH53648.1"/>
    </source>
</evidence>
<dbReference type="Proteomes" id="UP000242287">
    <property type="component" value="Unassembled WGS sequence"/>
</dbReference>
<feature type="compositionally biased region" description="Polar residues" evidence="1">
    <location>
        <begin position="330"/>
        <end position="340"/>
    </location>
</feature>
<feature type="compositionally biased region" description="Low complexity" evidence="1">
    <location>
        <begin position="175"/>
        <end position="190"/>
    </location>
</feature>
<reference evidence="3 4" key="1">
    <citation type="submission" date="2014-02" db="EMBL/GenBank/DDBJ databases">
        <title>Transposable element dynamics among asymbiotic and ectomycorrhizal Amanita fungi.</title>
        <authorList>
            <consortium name="DOE Joint Genome Institute"/>
            <person name="Hess J."/>
            <person name="Skrede I."/>
            <person name="Wolfe B."/>
            <person name="LaButti K."/>
            <person name="Ohm R.A."/>
            <person name="Grigoriev I.V."/>
            <person name="Pringle A."/>
        </authorList>
    </citation>
    <scope>NUCLEOTIDE SEQUENCE [LARGE SCALE GENOMIC DNA]</scope>
    <source>
        <strain evidence="3 4">SKay4041</strain>
    </source>
</reference>
<dbReference type="OrthoDB" id="4096268at2759"/>
<dbReference type="EMBL" id="KZ301973">
    <property type="protein sequence ID" value="PFH53648.1"/>
    <property type="molecule type" value="Genomic_DNA"/>
</dbReference>
<dbReference type="CDD" id="cd00060">
    <property type="entry name" value="FHA"/>
    <property type="match status" value="1"/>
</dbReference>
<dbReference type="InterPro" id="IPR000253">
    <property type="entry name" value="FHA_dom"/>
</dbReference>
<dbReference type="AlphaFoldDB" id="A0A2A9NU68"/>
<keyword evidence="4" id="KW-1185">Reference proteome</keyword>
<dbReference type="SUPFAM" id="SSF49879">
    <property type="entry name" value="SMAD/FHA domain"/>
    <property type="match status" value="1"/>
</dbReference>
<name>A0A2A9NU68_9AGAR</name>
<protein>
    <recommendedName>
        <fullName evidence="2">FHA domain-containing protein</fullName>
    </recommendedName>
</protein>
<dbReference type="InterPro" id="IPR008984">
    <property type="entry name" value="SMAD_FHA_dom_sf"/>
</dbReference>
<proteinExistence type="predicted"/>
<dbReference type="PROSITE" id="PS50006">
    <property type="entry name" value="FHA_DOMAIN"/>
    <property type="match status" value="1"/>
</dbReference>
<accession>A0A2A9NU68</accession>